<accession>F2NKW5</accession>
<name>F2NKW5_MARHT</name>
<dbReference type="Pfam" id="PF13181">
    <property type="entry name" value="TPR_8"/>
    <property type="match status" value="1"/>
</dbReference>
<dbReference type="RefSeq" id="WP_013703209.1">
    <property type="nucleotide sequence ID" value="NC_015387.1"/>
</dbReference>
<dbReference type="EMBL" id="CP002630">
    <property type="protein sequence ID" value="AEB11154.1"/>
    <property type="molecule type" value="Genomic_DNA"/>
</dbReference>
<organism evidence="3 4">
    <name type="scientific">Marinithermus hydrothermalis (strain DSM 14884 / JCM 11576 / T1)</name>
    <dbReference type="NCBI Taxonomy" id="869210"/>
    <lineage>
        <taxon>Bacteria</taxon>
        <taxon>Thermotogati</taxon>
        <taxon>Deinococcota</taxon>
        <taxon>Deinococci</taxon>
        <taxon>Thermales</taxon>
        <taxon>Thermaceae</taxon>
        <taxon>Marinithermus</taxon>
    </lineage>
</organism>
<dbReference type="AlphaFoldDB" id="F2NKW5"/>
<protein>
    <submittedName>
        <fullName evidence="3">Tetratricopeptide TPR_1 repeat-containing protein</fullName>
    </submittedName>
</protein>
<evidence type="ECO:0000256" key="2">
    <source>
        <dbReference type="ARBA" id="ARBA00022803"/>
    </source>
</evidence>
<dbReference type="PANTHER" id="PTHR45586:SF1">
    <property type="entry name" value="LIPOPOLYSACCHARIDE ASSEMBLY PROTEIN B"/>
    <property type="match status" value="1"/>
</dbReference>
<keyword evidence="1" id="KW-0677">Repeat</keyword>
<evidence type="ECO:0000313" key="3">
    <source>
        <dbReference type="EMBL" id="AEB11154.1"/>
    </source>
</evidence>
<dbReference type="SMART" id="SM00028">
    <property type="entry name" value="TPR"/>
    <property type="match status" value="5"/>
</dbReference>
<dbReference type="KEGG" id="mhd:Marky_0402"/>
<dbReference type="OrthoDB" id="29956at2"/>
<dbReference type="Pfam" id="PF13432">
    <property type="entry name" value="TPR_16"/>
    <property type="match status" value="1"/>
</dbReference>
<dbReference type="SUPFAM" id="SSF48452">
    <property type="entry name" value="TPR-like"/>
    <property type="match status" value="2"/>
</dbReference>
<dbReference type="eggNOG" id="COG0457">
    <property type="taxonomic scope" value="Bacteria"/>
</dbReference>
<dbReference type="Proteomes" id="UP000007030">
    <property type="component" value="Chromosome"/>
</dbReference>
<dbReference type="STRING" id="869210.Marky_0402"/>
<dbReference type="InterPro" id="IPR011990">
    <property type="entry name" value="TPR-like_helical_dom_sf"/>
</dbReference>
<dbReference type="InterPro" id="IPR051012">
    <property type="entry name" value="CellSynth/LPSAsmb/PSIAsmb"/>
</dbReference>
<dbReference type="HOGENOM" id="CLU_048113_0_0_0"/>
<dbReference type="InterPro" id="IPR019734">
    <property type="entry name" value="TPR_rpt"/>
</dbReference>
<sequence length="452" mass="50359">MQQVLKALHHADYDTAFELLVRTMTLSTRNEEVREAALWLAEVYSLYGADGLEGAYRALEAAFEADPEVQHTELYRALSIELRAVEGEASPSVVLEEFRDPRARYHLAQALVYLGRLEDALALLEAPERLPAFLEWRAWALKGKAYETLGMPREAAEAYRAAARVAVGLERYWNLLDAAAMYVEDGQAEAALEALAQAQDAVGEEAPEDAATRHYLTARAELLRGNPTLALEEIQQAEALENEAAEPTHGTPLVKGQVLMALERYPEAREAYREAVRRAEGSERTYALHELAVATLEAGDLLEAEGLLREVAADEEYEYRAQATGDLAEALYRLGRYDEAGQAAREAIERGAPEIGHLVLGNIAYDVMHLEEALEHYREAARWAPEGSRDWVVAQEMVVDTLAQLGYPEPREVIERVQATLPYLAPSDEWRDTLEMYAARARALLGGNRTLN</sequence>
<proteinExistence type="predicted"/>
<keyword evidence="4" id="KW-1185">Reference proteome</keyword>
<keyword evidence="2" id="KW-0802">TPR repeat</keyword>
<reference evidence="3 4" key="1">
    <citation type="journal article" date="2012" name="Stand. Genomic Sci.">
        <title>Complete genome sequence of the aerobic, heterotroph Marinithermus hydrothermalis type strain (T1(T)) from a deep-sea hydrothermal vent chimney.</title>
        <authorList>
            <person name="Copeland A."/>
            <person name="Gu W."/>
            <person name="Yasawong M."/>
            <person name="Lapidus A."/>
            <person name="Lucas S."/>
            <person name="Deshpande S."/>
            <person name="Pagani I."/>
            <person name="Tapia R."/>
            <person name="Cheng J.F."/>
            <person name="Goodwin L.A."/>
            <person name="Pitluck S."/>
            <person name="Liolios K."/>
            <person name="Ivanova N."/>
            <person name="Mavromatis K."/>
            <person name="Mikhailova N."/>
            <person name="Pati A."/>
            <person name="Chen A."/>
            <person name="Palaniappan K."/>
            <person name="Land M."/>
            <person name="Pan C."/>
            <person name="Brambilla E.M."/>
            <person name="Rohde M."/>
            <person name="Tindall B.J."/>
            <person name="Sikorski J."/>
            <person name="Goker M."/>
            <person name="Detter J.C."/>
            <person name="Bristow J."/>
            <person name="Eisen J.A."/>
            <person name="Markowitz V."/>
            <person name="Hugenholtz P."/>
            <person name="Kyrpides N.C."/>
            <person name="Klenk H.P."/>
            <person name="Woyke T."/>
        </authorList>
    </citation>
    <scope>NUCLEOTIDE SEQUENCE [LARGE SCALE GENOMIC DNA]</scope>
    <source>
        <strain evidence="4">DSM 14884 / JCM 11576 / T1</strain>
    </source>
</reference>
<dbReference type="Gene3D" id="1.25.40.10">
    <property type="entry name" value="Tetratricopeptide repeat domain"/>
    <property type="match status" value="2"/>
</dbReference>
<dbReference type="PANTHER" id="PTHR45586">
    <property type="entry name" value="TPR REPEAT-CONTAINING PROTEIN PA4667"/>
    <property type="match status" value="1"/>
</dbReference>
<evidence type="ECO:0000256" key="1">
    <source>
        <dbReference type="ARBA" id="ARBA00022737"/>
    </source>
</evidence>
<gene>
    <name evidence="3" type="ordered locus">Marky_0402</name>
</gene>
<evidence type="ECO:0000313" key="4">
    <source>
        <dbReference type="Proteomes" id="UP000007030"/>
    </source>
</evidence>